<dbReference type="GO" id="GO:0016740">
    <property type="term" value="F:transferase activity"/>
    <property type="evidence" value="ECO:0007669"/>
    <property type="project" value="UniProtKB-KW"/>
</dbReference>
<dbReference type="SUPFAM" id="SSF53448">
    <property type="entry name" value="Nucleotide-diphospho-sugar transferases"/>
    <property type="match status" value="1"/>
</dbReference>
<evidence type="ECO:0000259" key="2">
    <source>
        <dbReference type="Pfam" id="PF00535"/>
    </source>
</evidence>
<dbReference type="Gene3D" id="3.90.550.10">
    <property type="entry name" value="Spore Coat Polysaccharide Biosynthesis Protein SpsA, Chain A"/>
    <property type="match status" value="1"/>
</dbReference>
<dbReference type="Proteomes" id="UP000240357">
    <property type="component" value="Unassembled WGS sequence"/>
</dbReference>
<proteinExistence type="inferred from homology"/>
<gene>
    <name evidence="3" type="ORF">AHMF7605_25760</name>
</gene>
<feature type="domain" description="Glycosyltransferase 2-like" evidence="2">
    <location>
        <begin position="46"/>
        <end position="176"/>
    </location>
</feature>
<evidence type="ECO:0000256" key="1">
    <source>
        <dbReference type="ARBA" id="ARBA00038494"/>
    </source>
</evidence>
<dbReference type="OrthoDB" id="1016922at2"/>
<dbReference type="InterPro" id="IPR001173">
    <property type="entry name" value="Glyco_trans_2-like"/>
</dbReference>
<keyword evidence="4" id="KW-1185">Reference proteome</keyword>
<dbReference type="CDD" id="cd00761">
    <property type="entry name" value="Glyco_tranf_GTA_type"/>
    <property type="match status" value="1"/>
</dbReference>
<evidence type="ECO:0000313" key="3">
    <source>
        <dbReference type="EMBL" id="PSR56657.1"/>
    </source>
</evidence>
<comment type="caution">
    <text evidence="3">The sequence shown here is derived from an EMBL/GenBank/DDBJ whole genome shotgun (WGS) entry which is preliminary data.</text>
</comment>
<dbReference type="PANTHER" id="PTHR43630">
    <property type="entry name" value="POLY-BETA-1,6-N-ACETYL-D-GLUCOSAMINE SYNTHASE"/>
    <property type="match status" value="1"/>
</dbReference>
<name>A0A2T2YMD6_9BACT</name>
<sequence>MRILNNPGWLNQFQYPYEKFEEIPAAVFDKINADLDQVQSQQPLVSVVITAWNEEVNILRCVASLAKMKTKHPFEIIVVNNNSTDRTQDTIDKLKVKSYIEKIQGAGPARQLGQEKATGKFILTADADCFYPACWIDEMMQVLQKPNVVCVYGRYSFISEMGFPRWQLTVLESMKDIIAEIRHIKRPYFNSFGISMGYIKEYGLKIGFIKINRRGEDGQLCLNLMAYGKVKQVRSNAARAWTGTRTLQRDGNFFQIIYTRIWNETSRFLNYFYSRLPEEKEVSKNI</sequence>
<organism evidence="3 4">
    <name type="scientific">Adhaeribacter arboris</name>
    <dbReference type="NCBI Taxonomy" id="2072846"/>
    <lineage>
        <taxon>Bacteria</taxon>
        <taxon>Pseudomonadati</taxon>
        <taxon>Bacteroidota</taxon>
        <taxon>Cytophagia</taxon>
        <taxon>Cytophagales</taxon>
        <taxon>Hymenobacteraceae</taxon>
        <taxon>Adhaeribacter</taxon>
    </lineage>
</organism>
<dbReference type="RefSeq" id="WP_106932833.1">
    <property type="nucleotide sequence ID" value="NZ_PYFT01000001.1"/>
</dbReference>
<protein>
    <submittedName>
        <fullName evidence="3">Glycosyl transferase</fullName>
    </submittedName>
</protein>
<keyword evidence="3" id="KW-0808">Transferase</keyword>
<dbReference type="PANTHER" id="PTHR43630:SF2">
    <property type="entry name" value="GLYCOSYLTRANSFERASE"/>
    <property type="match status" value="1"/>
</dbReference>
<evidence type="ECO:0000313" key="4">
    <source>
        <dbReference type="Proteomes" id="UP000240357"/>
    </source>
</evidence>
<dbReference type="AlphaFoldDB" id="A0A2T2YMD6"/>
<dbReference type="EMBL" id="PYFT01000001">
    <property type="protein sequence ID" value="PSR56657.1"/>
    <property type="molecule type" value="Genomic_DNA"/>
</dbReference>
<accession>A0A2T2YMD6</accession>
<comment type="similarity">
    <text evidence="1">Belongs to the glycosyltransferase 2 family. WaaE/KdtX subfamily.</text>
</comment>
<dbReference type="Pfam" id="PF00535">
    <property type="entry name" value="Glycos_transf_2"/>
    <property type="match status" value="1"/>
</dbReference>
<reference evidence="3 4" key="1">
    <citation type="submission" date="2018-03" db="EMBL/GenBank/DDBJ databases">
        <title>Adhaeribacter sp. HMF7605 Genome sequencing and assembly.</title>
        <authorList>
            <person name="Kang H."/>
            <person name="Kang J."/>
            <person name="Cha I."/>
            <person name="Kim H."/>
            <person name="Joh K."/>
        </authorList>
    </citation>
    <scope>NUCLEOTIDE SEQUENCE [LARGE SCALE GENOMIC DNA]</scope>
    <source>
        <strain evidence="3 4">HMF7605</strain>
    </source>
</reference>
<dbReference type="InterPro" id="IPR029044">
    <property type="entry name" value="Nucleotide-diphossugar_trans"/>
</dbReference>